<dbReference type="PANTHER" id="PTHR11895:SF7">
    <property type="entry name" value="GLUTAMYL-TRNA(GLN) AMIDOTRANSFERASE SUBUNIT A, MITOCHONDRIAL"/>
    <property type="match status" value="1"/>
</dbReference>
<name>A0ABV0KMB1_9CYAN</name>
<dbReference type="InterPro" id="IPR023631">
    <property type="entry name" value="Amidase_dom"/>
</dbReference>
<dbReference type="InterPro" id="IPR000120">
    <property type="entry name" value="Amidase"/>
</dbReference>
<proteinExistence type="inferred from homology"/>
<evidence type="ECO:0000313" key="4">
    <source>
        <dbReference type="Proteomes" id="UP001476950"/>
    </source>
</evidence>
<dbReference type="RefSeq" id="WP_190446236.1">
    <property type="nucleotide sequence ID" value="NZ_JAMPLM010000017.1"/>
</dbReference>
<accession>A0ABV0KMB1</accession>
<organism evidence="3 4">
    <name type="scientific">Stenomitos frigidus AS-A4</name>
    <dbReference type="NCBI Taxonomy" id="2933935"/>
    <lineage>
        <taxon>Bacteria</taxon>
        <taxon>Bacillati</taxon>
        <taxon>Cyanobacteriota</taxon>
        <taxon>Cyanophyceae</taxon>
        <taxon>Leptolyngbyales</taxon>
        <taxon>Leptolyngbyaceae</taxon>
        <taxon>Stenomitos</taxon>
    </lineage>
</organism>
<dbReference type="PANTHER" id="PTHR11895">
    <property type="entry name" value="TRANSAMIDASE"/>
    <property type="match status" value="1"/>
</dbReference>
<comment type="similarity">
    <text evidence="1">Belongs to the amidase family.</text>
</comment>
<dbReference type="Proteomes" id="UP001476950">
    <property type="component" value="Unassembled WGS sequence"/>
</dbReference>
<dbReference type="InterPro" id="IPR036928">
    <property type="entry name" value="AS_sf"/>
</dbReference>
<feature type="domain" description="Amidase" evidence="2">
    <location>
        <begin position="27"/>
        <end position="446"/>
    </location>
</feature>
<evidence type="ECO:0000313" key="3">
    <source>
        <dbReference type="EMBL" id="MEP1060355.1"/>
    </source>
</evidence>
<dbReference type="InterPro" id="IPR020556">
    <property type="entry name" value="Amidase_CS"/>
</dbReference>
<dbReference type="Gene3D" id="3.90.1300.10">
    <property type="entry name" value="Amidase signature (AS) domain"/>
    <property type="match status" value="1"/>
</dbReference>
<evidence type="ECO:0000256" key="1">
    <source>
        <dbReference type="ARBA" id="ARBA00009199"/>
    </source>
</evidence>
<evidence type="ECO:0000259" key="2">
    <source>
        <dbReference type="Pfam" id="PF01425"/>
    </source>
</evidence>
<dbReference type="SUPFAM" id="SSF75304">
    <property type="entry name" value="Amidase signature (AS) enzymes"/>
    <property type="match status" value="1"/>
</dbReference>
<dbReference type="PROSITE" id="PS00571">
    <property type="entry name" value="AMIDASES"/>
    <property type="match status" value="1"/>
</dbReference>
<sequence length="470" mass="50002">MNLTDLAFTPALEQARLIRQREISPLELVELYLQRIEKLNGQLGSYVTVAAELAIADATAKTEVIAYNSEELPPFFGVPIAIKDLNAVAGLPCAYGVKLLKKRISPEDDGVVSRIKQAGFIILGKTATSEVGMLPYTEPDGFPPARNPWHLDYTPGGSSGGSAAALAAGLCAIAQGSDGGGSIRGPASCCGLVGIKPSRGRVTHAPYGDRLSGIATNGPMGRTVADAAALLDAMSGYVVGDPYWLPDPDPSFLAAAQKPPGHLRIAFATTIEPVGAADPGCKQAVLDTVHLLQTMGHTVEPGCPDFSDLIEPFSVVWQAVLSEAGIPFIFLGKMNRWLLNRSRFHSSGKYLRAVGKMQMVARHIVAFFDAVDVLVLPTYLHSTIRIGEWATLRPSKTLEKIINWVAPCPPFNATGQPVVTIPTGFDQNGLPIGIQLIGRPAADATVIALAAQIEAAKPWIHHRPAFAKQD</sequence>
<keyword evidence="4" id="KW-1185">Reference proteome</keyword>
<dbReference type="EMBL" id="JAMPLM010000017">
    <property type="protein sequence ID" value="MEP1060355.1"/>
    <property type="molecule type" value="Genomic_DNA"/>
</dbReference>
<protein>
    <submittedName>
        <fullName evidence="3">Amidase</fullName>
    </submittedName>
</protein>
<reference evidence="3 4" key="1">
    <citation type="submission" date="2022-04" db="EMBL/GenBank/DDBJ databases">
        <title>Positive selection, recombination, and allopatry shape intraspecific diversity of widespread and dominant cyanobacteria.</title>
        <authorList>
            <person name="Wei J."/>
            <person name="Shu W."/>
            <person name="Hu C."/>
        </authorList>
    </citation>
    <scope>NUCLEOTIDE SEQUENCE [LARGE SCALE GENOMIC DNA]</scope>
    <source>
        <strain evidence="3 4">AS-A4</strain>
    </source>
</reference>
<dbReference type="Pfam" id="PF01425">
    <property type="entry name" value="Amidase"/>
    <property type="match status" value="1"/>
</dbReference>
<gene>
    <name evidence="3" type="ORF">NDI38_18110</name>
</gene>
<comment type="caution">
    <text evidence="3">The sequence shown here is derived from an EMBL/GenBank/DDBJ whole genome shotgun (WGS) entry which is preliminary data.</text>
</comment>